<gene>
    <name evidence="2" type="ORF">FHP25_39870</name>
</gene>
<dbReference type="SUPFAM" id="SSF54593">
    <property type="entry name" value="Glyoxalase/Bleomycin resistance protein/Dihydroxybiphenyl dioxygenase"/>
    <property type="match status" value="1"/>
</dbReference>
<protein>
    <submittedName>
        <fullName evidence="2">VOC family protein</fullName>
    </submittedName>
</protein>
<dbReference type="InterPro" id="IPR029068">
    <property type="entry name" value="Glyas_Bleomycin-R_OHBP_Dase"/>
</dbReference>
<organism evidence="2 3">
    <name type="scientific">Vineibacter terrae</name>
    <dbReference type="NCBI Taxonomy" id="2586908"/>
    <lineage>
        <taxon>Bacteria</taxon>
        <taxon>Pseudomonadati</taxon>
        <taxon>Pseudomonadota</taxon>
        <taxon>Alphaproteobacteria</taxon>
        <taxon>Hyphomicrobiales</taxon>
        <taxon>Vineibacter</taxon>
    </lineage>
</organism>
<feature type="domain" description="VOC" evidence="1">
    <location>
        <begin position="4"/>
        <end position="132"/>
    </location>
</feature>
<dbReference type="InterPro" id="IPR050383">
    <property type="entry name" value="GlyoxalaseI/FosfomycinResist"/>
</dbReference>
<evidence type="ECO:0000313" key="3">
    <source>
        <dbReference type="Proteomes" id="UP000321638"/>
    </source>
</evidence>
<evidence type="ECO:0000313" key="2">
    <source>
        <dbReference type="EMBL" id="TXL69241.1"/>
    </source>
</evidence>
<dbReference type="Pfam" id="PF00903">
    <property type="entry name" value="Glyoxalase"/>
    <property type="match status" value="1"/>
</dbReference>
<comment type="caution">
    <text evidence="2">The sequence shown here is derived from an EMBL/GenBank/DDBJ whole genome shotgun (WGS) entry which is preliminary data.</text>
</comment>
<name>A0A5C8P757_9HYPH</name>
<dbReference type="EMBL" id="VDUZ01000093">
    <property type="protein sequence ID" value="TXL69241.1"/>
    <property type="molecule type" value="Genomic_DNA"/>
</dbReference>
<dbReference type="InterPro" id="IPR004360">
    <property type="entry name" value="Glyas_Fos-R_dOase_dom"/>
</dbReference>
<dbReference type="PANTHER" id="PTHR21366">
    <property type="entry name" value="GLYOXALASE FAMILY PROTEIN"/>
    <property type="match status" value="1"/>
</dbReference>
<dbReference type="Gene3D" id="3.10.180.10">
    <property type="entry name" value="2,3-Dihydroxybiphenyl 1,2-Dioxygenase, domain 1"/>
    <property type="match status" value="1"/>
</dbReference>
<dbReference type="PANTHER" id="PTHR21366:SF14">
    <property type="entry name" value="GLYOXALASE DOMAIN-CONTAINING PROTEIN 5"/>
    <property type="match status" value="1"/>
</dbReference>
<dbReference type="OrthoDB" id="9803142at2"/>
<dbReference type="InterPro" id="IPR037523">
    <property type="entry name" value="VOC_core"/>
</dbReference>
<sequence>MIKGLHHNAYRCRDSEETRRFYEDFLGLRFAHALRIHESMTGRRTDVLHTFYEMGDGSYLAFFEAPDRPFDFKDQHDYDLHIALEVDAGTLQRMLDKGRGEGREVRGISDHRFIRSIYFRDPNGYVIELTAKMPNHDRAMDPAANDAAAILDSWQKDKAQEKA</sequence>
<reference evidence="2 3" key="1">
    <citation type="submission" date="2019-06" db="EMBL/GenBank/DDBJ databases">
        <title>New taxonomy in bacterial strain CC-CFT640, isolated from vineyard.</title>
        <authorList>
            <person name="Lin S.-Y."/>
            <person name="Tsai C.-F."/>
            <person name="Young C.-C."/>
        </authorList>
    </citation>
    <scope>NUCLEOTIDE SEQUENCE [LARGE SCALE GENOMIC DNA]</scope>
    <source>
        <strain evidence="2 3">CC-CFT640</strain>
    </source>
</reference>
<accession>A0A5C8P757</accession>
<dbReference type="RefSeq" id="WP_147852594.1">
    <property type="nucleotide sequence ID" value="NZ_VDUZ01000093.1"/>
</dbReference>
<dbReference type="PROSITE" id="PS51819">
    <property type="entry name" value="VOC"/>
    <property type="match status" value="1"/>
</dbReference>
<proteinExistence type="predicted"/>
<keyword evidence="3" id="KW-1185">Reference proteome</keyword>
<dbReference type="Proteomes" id="UP000321638">
    <property type="component" value="Unassembled WGS sequence"/>
</dbReference>
<dbReference type="AlphaFoldDB" id="A0A5C8P757"/>
<evidence type="ECO:0000259" key="1">
    <source>
        <dbReference type="PROSITE" id="PS51819"/>
    </source>
</evidence>
<dbReference type="CDD" id="cd06587">
    <property type="entry name" value="VOC"/>
    <property type="match status" value="1"/>
</dbReference>